<proteinExistence type="predicted"/>
<dbReference type="SUPFAM" id="SSF51735">
    <property type="entry name" value="NAD(P)-binding Rossmann-fold domains"/>
    <property type="match status" value="1"/>
</dbReference>
<protein>
    <submittedName>
        <fullName evidence="4">Glyoxylate/hydroxypyruvate reductase A</fullName>
        <ecNumber evidence="4">1.1.1.79</ecNumber>
        <ecNumber evidence="4">1.1.1.81</ecNumber>
    </submittedName>
</protein>
<keyword evidence="5" id="KW-1185">Reference proteome</keyword>
<comment type="caution">
    <text evidence="4">The sequence shown here is derived from an EMBL/GenBank/DDBJ whole genome shotgun (WGS) entry which is preliminary data.</text>
</comment>
<dbReference type="GO" id="GO:0030267">
    <property type="term" value="F:glyoxylate reductase (NADPH) activity"/>
    <property type="evidence" value="ECO:0007669"/>
    <property type="project" value="UniProtKB-EC"/>
</dbReference>
<dbReference type="Gene3D" id="3.40.50.720">
    <property type="entry name" value="NAD(P)-binding Rossmann-like Domain"/>
    <property type="match status" value="2"/>
</dbReference>
<dbReference type="GO" id="GO:0016618">
    <property type="term" value="F:hydroxypyruvate reductase [NAD(P)H] activity"/>
    <property type="evidence" value="ECO:0007669"/>
    <property type="project" value="UniProtKB-EC"/>
</dbReference>
<evidence type="ECO:0000313" key="4">
    <source>
        <dbReference type="EMBL" id="MBB5539441.1"/>
    </source>
</evidence>
<organism evidence="4 5">
    <name type="scientific">Rhizobium giardinii</name>
    <dbReference type="NCBI Taxonomy" id="56731"/>
    <lineage>
        <taxon>Bacteria</taxon>
        <taxon>Pseudomonadati</taxon>
        <taxon>Pseudomonadota</taxon>
        <taxon>Alphaproteobacteria</taxon>
        <taxon>Hyphomicrobiales</taxon>
        <taxon>Rhizobiaceae</taxon>
        <taxon>Rhizobium/Agrobacterium group</taxon>
        <taxon>Rhizobium</taxon>
    </lineage>
</organism>
<keyword evidence="1 4" id="KW-0560">Oxidoreductase</keyword>
<dbReference type="EC" id="1.1.1.81" evidence="4"/>
<feature type="domain" description="D-isomer specific 2-hydroxyacid dehydrogenase NAD-binding" evidence="3">
    <location>
        <begin position="101"/>
        <end position="272"/>
    </location>
</feature>
<sequence>MTLLFNSDAKRGLIFREAFARELPEVPFSMDPATVDPHDVRYLITWTAPDDLHRYSNLEILFSIGAGVDQFQIDRLPENVKLVRMVEDGIIRMMQEYVTLAVLALHRNLPAYLFQQKNHIWQGIPQALAADRTVGVLGLGALGSAVLGRLKPFGFSLSGWSRSPREIEGVATYSGQEGLQDFLRGIDILVCLLPLTEETRGLLNSDLFAMLPDGASIIHTGRGPQLDHAALVEALDSGHLAGAVIDVTDPEPLPPGHAFWSHPKIILTPHIASVTQADTAARAVIDNIKLHRTGLDPIGLIDRTRGY</sequence>
<gene>
    <name evidence="4" type="ORF">GGD55_006191</name>
</gene>
<reference evidence="4 5" key="1">
    <citation type="submission" date="2020-08" db="EMBL/GenBank/DDBJ databases">
        <title>Genomic Encyclopedia of Type Strains, Phase IV (KMG-V): Genome sequencing to study the core and pangenomes of soil and plant-associated prokaryotes.</title>
        <authorList>
            <person name="Whitman W."/>
        </authorList>
    </citation>
    <scope>NUCLEOTIDE SEQUENCE [LARGE SCALE GENOMIC DNA]</scope>
    <source>
        <strain evidence="4 5">SEMIA 4084</strain>
    </source>
</reference>
<dbReference type="InterPro" id="IPR006140">
    <property type="entry name" value="D-isomer_DH_NAD-bd"/>
</dbReference>
<dbReference type="InterPro" id="IPR036291">
    <property type="entry name" value="NAD(P)-bd_dom_sf"/>
</dbReference>
<keyword evidence="2" id="KW-0520">NAD</keyword>
<evidence type="ECO:0000313" key="5">
    <source>
        <dbReference type="Proteomes" id="UP000585507"/>
    </source>
</evidence>
<dbReference type="RefSeq" id="WP_018327266.1">
    <property type="nucleotide sequence ID" value="NZ_JACHBK010000020.1"/>
</dbReference>
<accession>A0A7W8UHF7</accession>
<dbReference type="PANTHER" id="PTHR43333">
    <property type="entry name" value="2-HACID_DH_C DOMAIN-CONTAINING PROTEIN"/>
    <property type="match status" value="1"/>
</dbReference>
<dbReference type="Proteomes" id="UP000585507">
    <property type="component" value="Unassembled WGS sequence"/>
</dbReference>
<dbReference type="EC" id="1.1.1.79" evidence="4"/>
<evidence type="ECO:0000256" key="1">
    <source>
        <dbReference type="ARBA" id="ARBA00023002"/>
    </source>
</evidence>
<dbReference type="CDD" id="cd12164">
    <property type="entry name" value="GDH_like_2"/>
    <property type="match status" value="1"/>
</dbReference>
<evidence type="ECO:0000256" key="2">
    <source>
        <dbReference type="ARBA" id="ARBA00023027"/>
    </source>
</evidence>
<dbReference type="Pfam" id="PF02826">
    <property type="entry name" value="2-Hacid_dh_C"/>
    <property type="match status" value="1"/>
</dbReference>
<name>A0A7W8UHF7_9HYPH</name>
<dbReference type="SUPFAM" id="SSF52283">
    <property type="entry name" value="Formate/glycerate dehydrogenase catalytic domain-like"/>
    <property type="match status" value="1"/>
</dbReference>
<dbReference type="GO" id="GO:0051287">
    <property type="term" value="F:NAD binding"/>
    <property type="evidence" value="ECO:0007669"/>
    <property type="project" value="InterPro"/>
</dbReference>
<dbReference type="AlphaFoldDB" id="A0A7W8UHF7"/>
<keyword evidence="4" id="KW-0670">Pyruvate</keyword>
<evidence type="ECO:0000259" key="3">
    <source>
        <dbReference type="Pfam" id="PF02826"/>
    </source>
</evidence>
<dbReference type="EMBL" id="JACHBK010000020">
    <property type="protein sequence ID" value="MBB5539441.1"/>
    <property type="molecule type" value="Genomic_DNA"/>
</dbReference>
<dbReference type="PANTHER" id="PTHR43333:SF1">
    <property type="entry name" value="D-ISOMER SPECIFIC 2-HYDROXYACID DEHYDROGENASE NAD-BINDING DOMAIN-CONTAINING PROTEIN"/>
    <property type="match status" value="1"/>
</dbReference>